<comment type="caution">
    <text evidence="2">Lacks conserved residue(s) required for the propagation of feature annotation.</text>
</comment>
<dbReference type="InterPro" id="IPR002641">
    <property type="entry name" value="PNPLA_dom"/>
</dbReference>
<dbReference type="RefSeq" id="XP_004335762.1">
    <property type="nucleotide sequence ID" value="XM_004335714.1"/>
</dbReference>
<protein>
    <submittedName>
        <fullName evidence="5">Phospholipase, patatin family protein</fullName>
    </submittedName>
</protein>
<accession>L8GLN0</accession>
<dbReference type="SUPFAM" id="SSF52151">
    <property type="entry name" value="FabD/lysophospholipase-like"/>
    <property type="match status" value="1"/>
</dbReference>
<dbReference type="OrthoDB" id="10689917at2759"/>
<feature type="compositionally biased region" description="Polar residues" evidence="3">
    <location>
        <begin position="814"/>
        <end position="830"/>
    </location>
</feature>
<sequence length="1069" mass="118122">MGEWFDVEGTEMANWEKLELAARAPQQMMAWKQFFTLGETDDGRKEMAGFLWVKQKDVWDRFYCVADRDNFEWLKPGAANLVPLTTLTNLRRGILTEKEQHKLQTKKKKEEWDKSPYLSKIRQSKLKLSLLKQDELLYSFVTPSRDVLVAMATHIIAQKGLNNLVTHNRTLLDEVDSAKAVATNTKYKIKRGTSNLRKRSEARETTLVPIHRRTPSHPEFDPAYNGGVAAPSPASGGMSAPPEVVADRPTANRFLDSVGDDSAPSEHYLRKSTIEETKETTKLRNEMRDVHERAMMEMGKTPLGNTCFTKNKKLGMDAAAADKGELKSNKDFFILSLDGGGLRGIVLTTLLVRLVEIFPDLMERVDLFAGVSAGSIVASALATGRSPVYMQKMLLSLGPLFFMPRNVRQFHGYPLRQAKYSMVNLKIILEESLRGATLDTCPRNLLISSFLLDNHKQGTNRSWSPRVYHNLPKVKKDATTSEEEEEEEDGRGMQAMSEDTVRSPPSGGNNSKNSSADTPAPPESSTLSRRINAKLGRARSENKVGQERRNAAEDMIASAERRQEEDGKEAKGRKRRNVKGKDLPEATRWRADAGGGGAKVEPHREKLESTSSEATETEGHDGPLSEGKAKEASPDKVSDDDVAAAASEVADPSGAQAHVASRPQQPHLRHHRHHSGGSKGTATGSKDVAHLQLQSPRNSAPCGNPRERAATARGPRPAEEAPRGGSLTYRAGTKADDSDADADTEPVSEIRRSGQAPVDAVAGMGSHGRRPTPRTLIKPSSSKGLSGSMHSLHLPRQKSDVSMSNSDLREPSPISDNSAPTRRSAPINNKQSRDNRSPLLKVDSDSLVMDLVLASAAVSNNPSLAAITTVLSPDTVGTPKIPAKVHVLSIGTGYIARFLETNNDHDWGVLQWAPWLSEMMLYTAQLNATQLSATLLGDNFHRLDPQLEEAIAMDNPALLPVLEEKAKEIDLSSTIAWIKRHVYGEKAEEAEAGEEELLPSGEVTRRQLPKRRKKKRPSKRPSRDKDQQQQHHHQRRPHDEDGTSADEVPHNNMHWGTDAWFATQRMWEG</sequence>
<proteinExistence type="predicted"/>
<dbReference type="PANTHER" id="PTHR24138">
    <property type="entry name" value="INTRACELLLAR PHOSPHOLIPASE A FAMILY"/>
    <property type="match status" value="1"/>
</dbReference>
<feature type="region of interest" description="Disordered" evidence="3">
    <location>
        <begin position="474"/>
        <end position="839"/>
    </location>
</feature>
<feature type="domain" description="PNPLA" evidence="4">
    <location>
        <begin position="335"/>
        <end position="526"/>
    </location>
</feature>
<keyword evidence="1" id="KW-0443">Lipid metabolism</keyword>
<dbReference type="EMBL" id="KB008078">
    <property type="protein sequence ID" value="ELR13749.1"/>
    <property type="molecule type" value="Genomic_DNA"/>
</dbReference>
<evidence type="ECO:0000313" key="5">
    <source>
        <dbReference type="EMBL" id="ELR13749.1"/>
    </source>
</evidence>
<dbReference type="InterPro" id="IPR016035">
    <property type="entry name" value="Acyl_Trfase/lysoPLipase"/>
</dbReference>
<feature type="compositionally biased region" description="Low complexity" evidence="3">
    <location>
        <begin position="643"/>
        <end position="666"/>
    </location>
</feature>
<evidence type="ECO:0000256" key="2">
    <source>
        <dbReference type="PROSITE-ProRule" id="PRU01161"/>
    </source>
</evidence>
<reference evidence="5 6" key="1">
    <citation type="journal article" date="2013" name="Genome Biol.">
        <title>Genome of Acanthamoeba castellanii highlights extensive lateral gene transfer and early evolution of tyrosine kinase signaling.</title>
        <authorList>
            <person name="Clarke M."/>
            <person name="Lohan A.J."/>
            <person name="Liu B."/>
            <person name="Lagkouvardos I."/>
            <person name="Roy S."/>
            <person name="Zafar N."/>
            <person name="Bertelli C."/>
            <person name="Schilde C."/>
            <person name="Kianianmomeni A."/>
            <person name="Burglin T.R."/>
            <person name="Frech C."/>
            <person name="Turcotte B."/>
            <person name="Kopec K.O."/>
            <person name="Synnott J.M."/>
            <person name="Choo C."/>
            <person name="Paponov I."/>
            <person name="Finkler A."/>
            <person name="Soon Heng Tan C."/>
            <person name="Hutchins A.P."/>
            <person name="Weinmeier T."/>
            <person name="Rattei T."/>
            <person name="Chu J.S."/>
            <person name="Gimenez G."/>
            <person name="Irimia M."/>
            <person name="Rigden D.J."/>
            <person name="Fitzpatrick D.A."/>
            <person name="Lorenzo-Morales J."/>
            <person name="Bateman A."/>
            <person name="Chiu C.H."/>
            <person name="Tang P."/>
            <person name="Hegemann P."/>
            <person name="Fromm H."/>
            <person name="Raoult D."/>
            <person name="Greub G."/>
            <person name="Miranda-Saavedra D."/>
            <person name="Chen N."/>
            <person name="Nash P."/>
            <person name="Ginger M.L."/>
            <person name="Horn M."/>
            <person name="Schaap P."/>
            <person name="Caler L."/>
            <person name="Loftus B."/>
        </authorList>
    </citation>
    <scope>NUCLEOTIDE SEQUENCE [LARGE SCALE GENOMIC DNA]</scope>
    <source>
        <strain evidence="5 6">Neff</strain>
    </source>
</reference>
<gene>
    <name evidence="5" type="ORF">ACA1_297220</name>
</gene>
<feature type="short sequence motif" description="GXGXXG" evidence="2">
    <location>
        <begin position="339"/>
        <end position="344"/>
    </location>
</feature>
<dbReference type="AlphaFoldDB" id="L8GLN0"/>
<dbReference type="VEuPathDB" id="AmoebaDB:ACA1_297220"/>
<dbReference type="InterPro" id="IPR047156">
    <property type="entry name" value="Teg/CotR/CapV-like"/>
</dbReference>
<dbReference type="Gene3D" id="3.40.1090.10">
    <property type="entry name" value="Cytosolic phospholipase A2 catalytic domain"/>
    <property type="match status" value="2"/>
</dbReference>
<organism evidence="5 6">
    <name type="scientific">Acanthamoeba castellanii (strain ATCC 30010 / Neff)</name>
    <dbReference type="NCBI Taxonomy" id="1257118"/>
    <lineage>
        <taxon>Eukaryota</taxon>
        <taxon>Amoebozoa</taxon>
        <taxon>Discosea</taxon>
        <taxon>Longamoebia</taxon>
        <taxon>Centramoebida</taxon>
        <taxon>Acanthamoebidae</taxon>
        <taxon>Acanthamoeba</taxon>
    </lineage>
</organism>
<name>L8GLN0_ACACF</name>
<feature type="compositionally biased region" description="Basic and acidic residues" evidence="3">
    <location>
        <begin position="559"/>
        <end position="570"/>
    </location>
</feature>
<dbReference type="PROSITE" id="PS51635">
    <property type="entry name" value="PNPLA"/>
    <property type="match status" value="1"/>
</dbReference>
<dbReference type="STRING" id="1257118.L8GLN0"/>
<evidence type="ECO:0000256" key="3">
    <source>
        <dbReference type="SAM" id="MobiDB-lite"/>
    </source>
</evidence>
<evidence type="ECO:0000259" key="4">
    <source>
        <dbReference type="PROSITE" id="PS51635"/>
    </source>
</evidence>
<feature type="short sequence motif" description="GXSXG" evidence="2">
    <location>
        <begin position="370"/>
        <end position="374"/>
    </location>
</feature>
<keyword evidence="6" id="KW-1185">Reference proteome</keyword>
<evidence type="ECO:0000313" key="6">
    <source>
        <dbReference type="Proteomes" id="UP000011083"/>
    </source>
</evidence>
<feature type="compositionally biased region" description="Low complexity" evidence="3">
    <location>
        <begin position="503"/>
        <end position="515"/>
    </location>
</feature>
<dbReference type="GeneID" id="14914309"/>
<feature type="compositionally biased region" description="Basic residues" evidence="3">
    <location>
        <begin position="1007"/>
        <end position="1020"/>
    </location>
</feature>
<dbReference type="PANTHER" id="PTHR24138:SF10">
    <property type="entry name" value="PHOSPHOLIPASE A2"/>
    <property type="match status" value="1"/>
</dbReference>
<feature type="compositionally biased region" description="Low complexity" evidence="3">
    <location>
        <begin position="778"/>
        <end position="794"/>
    </location>
</feature>
<dbReference type="Pfam" id="PF01734">
    <property type="entry name" value="Patatin"/>
    <property type="match status" value="1"/>
</dbReference>
<dbReference type="KEGG" id="acan:ACA1_297220"/>
<feature type="compositionally biased region" description="Basic and acidic residues" evidence="3">
    <location>
        <begin position="617"/>
        <end position="639"/>
    </location>
</feature>
<feature type="compositionally biased region" description="Basic and acidic residues" evidence="3">
    <location>
        <begin position="538"/>
        <end position="552"/>
    </location>
</feature>
<feature type="region of interest" description="Disordered" evidence="3">
    <location>
        <begin position="989"/>
        <end position="1053"/>
    </location>
</feature>
<dbReference type="Proteomes" id="UP000011083">
    <property type="component" value="Unassembled WGS sequence"/>
</dbReference>
<feature type="compositionally biased region" description="Basic and acidic residues" evidence="3">
    <location>
        <begin position="579"/>
        <end position="591"/>
    </location>
</feature>
<dbReference type="GO" id="GO:0006629">
    <property type="term" value="P:lipid metabolic process"/>
    <property type="evidence" value="ECO:0007669"/>
    <property type="project" value="UniProtKB-KW"/>
</dbReference>
<evidence type="ECO:0000256" key="1">
    <source>
        <dbReference type="ARBA" id="ARBA00023098"/>
    </source>
</evidence>
<feature type="compositionally biased region" description="Basic residues" evidence="3">
    <location>
        <begin position="667"/>
        <end position="676"/>
    </location>
</feature>
<feature type="compositionally biased region" description="Basic and acidic residues" evidence="3">
    <location>
        <begin position="705"/>
        <end position="722"/>
    </location>
</feature>
<feature type="compositionally biased region" description="Acidic residues" evidence="3">
    <location>
        <begin position="480"/>
        <end position="489"/>
    </location>
</feature>